<keyword evidence="3" id="KW-1185">Reference proteome</keyword>
<feature type="transmembrane region" description="Helical" evidence="1">
    <location>
        <begin position="159"/>
        <end position="175"/>
    </location>
</feature>
<dbReference type="OrthoDB" id="5328570at2"/>
<feature type="transmembrane region" description="Helical" evidence="1">
    <location>
        <begin position="182"/>
        <end position="199"/>
    </location>
</feature>
<feature type="transmembrane region" description="Helical" evidence="1">
    <location>
        <begin position="314"/>
        <end position="332"/>
    </location>
</feature>
<keyword evidence="1" id="KW-1133">Transmembrane helix</keyword>
<evidence type="ECO:0008006" key="4">
    <source>
        <dbReference type="Google" id="ProtNLM"/>
    </source>
</evidence>
<feature type="transmembrane region" description="Helical" evidence="1">
    <location>
        <begin position="129"/>
        <end position="153"/>
    </location>
</feature>
<keyword evidence="1" id="KW-0472">Membrane</keyword>
<protein>
    <recommendedName>
        <fullName evidence="4">Glycosyltransferase RgtA/B/C/D-like domain-containing protein</fullName>
    </recommendedName>
</protein>
<organism evidence="2 3">
    <name type="scientific">Helicobacter jaachi</name>
    <dbReference type="NCBI Taxonomy" id="1677920"/>
    <lineage>
        <taxon>Bacteria</taxon>
        <taxon>Pseudomonadati</taxon>
        <taxon>Campylobacterota</taxon>
        <taxon>Epsilonproteobacteria</taxon>
        <taxon>Campylobacterales</taxon>
        <taxon>Helicobacteraceae</taxon>
        <taxon>Helicobacter</taxon>
    </lineage>
</organism>
<dbReference type="RefSeq" id="WP_052058176.1">
    <property type="nucleotide sequence ID" value="NZ_JRPR02000008.1"/>
</dbReference>
<dbReference type="Proteomes" id="UP000029733">
    <property type="component" value="Unassembled WGS sequence"/>
</dbReference>
<evidence type="ECO:0000256" key="1">
    <source>
        <dbReference type="SAM" id="Phobius"/>
    </source>
</evidence>
<feature type="transmembrane region" description="Helical" evidence="1">
    <location>
        <begin position="363"/>
        <end position="385"/>
    </location>
</feature>
<dbReference type="EMBL" id="JRPR02000008">
    <property type="protein sequence ID" value="TLD95472.1"/>
    <property type="molecule type" value="Genomic_DNA"/>
</dbReference>
<feature type="transmembrane region" description="Helical" evidence="1">
    <location>
        <begin position="205"/>
        <end position="221"/>
    </location>
</feature>
<proteinExistence type="predicted"/>
<reference evidence="2 3" key="1">
    <citation type="journal article" date="2014" name="Genome Announc.">
        <title>Draft genome sequences of eight enterohepatic helicobacter species isolated from both laboratory and wild rodents.</title>
        <authorList>
            <person name="Sheh A."/>
            <person name="Shen Z."/>
            <person name="Fox J.G."/>
        </authorList>
    </citation>
    <scope>NUCLEOTIDE SEQUENCE [LARGE SCALE GENOMIC DNA]</scope>
    <source>
        <strain evidence="2 3">MIT 09-6949</strain>
    </source>
</reference>
<dbReference type="AlphaFoldDB" id="A0A4V6I2A5"/>
<name>A0A4V6I2A5_9HELI</name>
<sequence length="554" mass="63344">MVCVYAFCVAFGANFGVIDDHTLVETLLRGEIIPFFIQPSIGRFYPLDGQELNLLSLIFAPNAAVFYTFNALCVLIVIGALRYALRVLLPIILQQDTESTHLNFAQISSAQANFTQACTESTRPNKLHFVIDITLLVLLFSPAFATAWLRLFVPERMEFVFLSLFMLSYAFVWDCKYAHRATLQNLAFIMSLICANIALYYKETAFAMVFAFGFGMAVCGWKSQSARLKGLHIGLMLSALVWFVVYCAIMFAYKDTSGRYGETHYESWLVILKMGFMGLCHEPFLYGLTFGALFYRIYALFVRKKGFNPLLDSAILASCTLLLEYFVLRLGGSLHYCLPAYIFGLVVIAYCFYNWWQILYGKIWLIVLLCFFVGNSMFAFIYHFAHYKFVPNNFQATLQFMSDYTHKYPNTRIFLEGVDRVNGVEVYVSFDRWLRFYGASDYDFFSDKVPDVRVQGRGDENARLSVFKNDVSIPKHSGDIVIVTPFSENNFDTPALLSEADVIFEADYGYNVPLFGIKSWLKKLLTSFGLARGDSVISHNLYSLPLHFYVLRVR</sequence>
<comment type="caution">
    <text evidence="2">The sequence shown here is derived from an EMBL/GenBank/DDBJ whole genome shotgun (WGS) entry which is preliminary data.</text>
</comment>
<evidence type="ECO:0000313" key="3">
    <source>
        <dbReference type="Proteomes" id="UP000029733"/>
    </source>
</evidence>
<keyword evidence="1" id="KW-0812">Transmembrane</keyword>
<feature type="transmembrane region" description="Helical" evidence="1">
    <location>
        <begin position="233"/>
        <end position="253"/>
    </location>
</feature>
<gene>
    <name evidence="2" type="ORF">LS71_008165</name>
</gene>
<accession>A0A4V6I2A5</accession>
<evidence type="ECO:0000313" key="2">
    <source>
        <dbReference type="EMBL" id="TLD95472.1"/>
    </source>
</evidence>
<feature type="transmembrane region" description="Helical" evidence="1">
    <location>
        <begin position="338"/>
        <end position="356"/>
    </location>
</feature>
<feature type="transmembrane region" description="Helical" evidence="1">
    <location>
        <begin position="64"/>
        <end position="85"/>
    </location>
</feature>